<evidence type="ECO:0000256" key="1">
    <source>
        <dbReference type="ARBA" id="ARBA00004141"/>
    </source>
</evidence>
<name>A0A6I1Q8K7_PARAM</name>
<evidence type="ECO:0000256" key="3">
    <source>
        <dbReference type="ARBA" id="ARBA00022692"/>
    </source>
</evidence>
<dbReference type="PANTHER" id="PTHR43791:SF36">
    <property type="entry name" value="TRANSPORTER, PUTATIVE (AFU_ORTHOLOGUE AFUA_6G08340)-RELATED"/>
    <property type="match status" value="1"/>
</dbReference>
<keyword evidence="2" id="KW-0813">Transport</keyword>
<keyword evidence="5" id="KW-0472">Membrane</keyword>
<accession>A0A6I1Q8K7</accession>
<dbReference type="PANTHER" id="PTHR43791">
    <property type="entry name" value="PERMEASE-RELATED"/>
    <property type="match status" value="1"/>
</dbReference>
<evidence type="ECO:0000259" key="6">
    <source>
        <dbReference type="PROSITE" id="PS50850"/>
    </source>
</evidence>
<sequence>MNTPTTPSTPLERPTPLLRLVTLRIIPFLLLCWLMAFIDRVNIGFAQLQIKQDLGFGDAIYGLGAGIFFIGYVLFEVPSNIYLEKFGARKTFSRIMICWGATSSLTMLIRTPEHFYIMRFLLGACEAGFFPGLVFYLSCWFPESYRARVISWFFVTSAFSGIVGGMMSGTILHYLDGANGLRGWQWMFMMEGIPSIILGIVAIFYLDDSIDKARWLDAGQKVELKELLRPEVSRKPEKIRFRDLFGDPYVYILAIAYFTLNSGNFGLGFWLPTILKDFGIRDPFMIGMWSAVPYAIGSIGIAIISGSSDRRQERRWHLLACTVFGGLALASLTLHVQAFWLVILQLTVAIAFMYGGMPLFWAVPFKELNTKALAGKIALVSSLGQLGGFAAPYALGLIKAATGRLDTGLIVLGALFAAGGVLVWITARSHRQASATFPAQSLASAENPET</sequence>
<keyword evidence="4" id="KW-1133">Transmembrane helix</keyword>
<proteinExistence type="predicted"/>
<dbReference type="GO" id="GO:0016020">
    <property type="term" value="C:membrane"/>
    <property type="evidence" value="ECO:0007669"/>
    <property type="project" value="UniProtKB-SubCell"/>
</dbReference>
<evidence type="ECO:0000256" key="2">
    <source>
        <dbReference type="ARBA" id="ARBA00022448"/>
    </source>
</evidence>
<dbReference type="Gene3D" id="1.20.1250.20">
    <property type="entry name" value="MFS general substrate transporter like domains"/>
    <property type="match status" value="2"/>
</dbReference>
<dbReference type="Pfam" id="PF07690">
    <property type="entry name" value="MFS_1"/>
    <property type="match status" value="1"/>
</dbReference>
<comment type="subcellular location">
    <subcellularLocation>
        <location evidence="1">Membrane</location>
        <topology evidence="1">Multi-pass membrane protein</topology>
    </subcellularLocation>
</comment>
<evidence type="ECO:0000256" key="5">
    <source>
        <dbReference type="ARBA" id="ARBA00023136"/>
    </source>
</evidence>
<dbReference type="SUPFAM" id="SSF103473">
    <property type="entry name" value="MFS general substrate transporter"/>
    <property type="match status" value="1"/>
</dbReference>
<dbReference type="RefSeq" id="WP_026228767.1">
    <property type="nucleotide sequence ID" value="NZ_JACHDD010000006.1"/>
</dbReference>
<feature type="domain" description="Major facilitator superfamily (MFS) profile" evidence="6">
    <location>
        <begin position="25"/>
        <end position="431"/>
    </location>
</feature>
<protein>
    <submittedName>
        <fullName evidence="7">MFS family permease</fullName>
    </submittedName>
</protein>
<evidence type="ECO:0000313" key="8">
    <source>
        <dbReference type="Proteomes" id="UP000592780"/>
    </source>
</evidence>
<evidence type="ECO:0000313" key="7">
    <source>
        <dbReference type="EMBL" id="MBB5426073.1"/>
    </source>
</evidence>
<dbReference type="EMBL" id="JACHDD010000006">
    <property type="protein sequence ID" value="MBB5426073.1"/>
    <property type="molecule type" value="Genomic_DNA"/>
</dbReference>
<gene>
    <name evidence="7" type="ORF">HDG40_004246</name>
</gene>
<keyword evidence="3" id="KW-0812">Transmembrane</keyword>
<organism evidence="7 8">
    <name type="scientific">Paraburkholderia atlantica</name>
    <dbReference type="NCBI Taxonomy" id="2654982"/>
    <lineage>
        <taxon>Bacteria</taxon>
        <taxon>Pseudomonadati</taxon>
        <taxon>Pseudomonadota</taxon>
        <taxon>Betaproteobacteria</taxon>
        <taxon>Burkholderiales</taxon>
        <taxon>Burkholderiaceae</taxon>
        <taxon>Paraburkholderia</taxon>
    </lineage>
</organism>
<dbReference type="FunFam" id="1.20.1250.20:FF:000018">
    <property type="entry name" value="MFS transporter permease"/>
    <property type="match status" value="1"/>
</dbReference>
<comment type="caution">
    <text evidence="7">The sequence shown here is derived from an EMBL/GenBank/DDBJ whole genome shotgun (WGS) entry which is preliminary data.</text>
</comment>
<dbReference type="GO" id="GO:0022857">
    <property type="term" value="F:transmembrane transporter activity"/>
    <property type="evidence" value="ECO:0007669"/>
    <property type="project" value="InterPro"/>
</dbReference>
<dbReference type="InterPro" id="IPR036259">
    <property type="entry name" value="MFS_trans_sf"/>
</dbReference>
<dbReference type="InterPro" id="IPR011701">
    <property type="entry name" value="MFS"/>
</dbReference>
<evidence type="ECO:0000256" key="4">
    <source>
        <dbReference type="ARBA" id="ARBA00022989"/>
    </source>
</evidence>
<dbReference type="OrthoDB" id="5441967at2"/>
<dbReference type="InterPro" id="IPR020846">
    <property type="entry name" value="MFS_dom"/>
</dbReference>
<dbReference type="Proteomes" id="UP000592780">
    <property type="component" value="Unassembled WGS sequence"/>
</dbReference>
<reference evidence="7 8" key="1">
    <citation type="submission" date="2020-08" db="EMBL/GenBank/DDBJ databases">
        <title>Genomic Encyclopedia of Type Strains, Phase IV (KMG-V): Genome sequencing to study the core and pangenomes of soil and plant-associated prokaryotes.</title>
        <authorList>
            <person name="Whitman W."/>
        </authorList>
    </citation>
    <scope>NUCLEOTIDE SEQUENCE [LARGE SCALE GENOMIC DNA]</scope>
    <source>
        <strain evidence="7 8">JPY158</strain>
    </source>
</reference>
<keyword evidence="8" id="KW-1185">Reference proteome</keyword>
<dbReference type="CDD" id="cd17319">
    <property type="entry name" value="MFS_ExuT_GudP_like"/>
    <property type="match status" value="1"/>
</dbReference>
<dbReference type="PROSITE" id="PS50850">
    <property type="entry name" value="MFS"/>
    <property type="match status" value="1"/>
</dbReference>
<dbReference type="AlphaFoldDB" id="A0A6I1Q8K7"/>